<evidence type="ECO:0000256" key="2">
    <source>
        <dbReference type="PROSITE-ProRule" id="PRU00708"/>
    </source>
</evidence>
<reference evidence="3 4" key="1">
    <citation type="journal article" date="2024" name="G3 (Bethesda)">
        <title>Genome assembly of Hibiscus sabdariffa L. provides insights into metabolisms of medicinal natural products.</title>
        <authorList>
            <person name="Kim T."/>
        </authorList>
    </citation>
    <scope>NUCLEOTIDE SEQUENCE [LARGE SCALE GENOMIC DNA]</scope>
    <source>
        <strain evidence="3">TK-2024</strain>
        <tissue evidence="3">Old leaves</tissue>
    </source>
</reference>
<evidence type="ECO:0000313" key="3">
    <source>
        <dbReference type="EMBL" id="KAK8580138.1"/>
    </source>
</evidence>
<sequence>MQLAVILTIIDGFCRIGDLESAEKVLDKMLSDGYEIIKRKWVLPFEGMEGLLKGLVERSRSEEAKLVVRGQSDFSNFW</sequence>
<evidence type="ECO:0000256" key="1">
    <source>
        <dbReference type="ARBA" id="ARBA00022737"/>
    </source>
</evidence>
<dbReference type="Pfam" id="PF12854">
    <property type="entry name" value="PPR_1"/>
    <property type="match status" value="1"/>
</dbReference>
<organism evidence="3 4">
    <name type="scientific">Hibiscus sabdariffa</name>
    <name type="common">roselle</name>
    <dbReference type="NCBI Taxonomy" id="183260"/>
    <lineage>
        <taxon>Eukaryota</taxon>
        <taxon>Viridiplantae</taxon>
        <taxon>Streptophyta</taxon>
        <taxon>Embryophyta</taxon>
        <taxon>Tracheophyta</taxon>
        <taxon>Spermatophyta</taxon>
        <taxon>Magnoliopsida</taxon>
        <taxon>eudicotyledons</taxon>
        <taxon>Gunneridae</taxon>
        <taxon>Pentapetalae</taxon>
        <taxon>rosids</taxon>
        <taxon>malvids</taxon>
        <taxon>Malvales</taxon>
        <taxon>Malvaceae</taxon>
        <taxon>Malvoideae</taxon>
        <taxon>Hibiscus</taxon>
    </lineage>
</organism>
<dbReference type="EMBL" id="JBBPBM010000006">
    <property type="protein sequence ID" value="KAK8580138.1"/>
    <property type="molecule type" value="Genomic_DNA"/>
</dbReference>
<name>A0ABR2FGS0_9ROSI</name>
<dbReference type="Proteomes" id="UP001472677">
    <property type="component" value="Unassembled WGS sequence"/>
</dbReference>
<gene>
    <name evidence="3" type="ORF">V6N12_070422</name>
</gene>
<dbReference type="PROSITE" id="PS51375">
    <property type="entry name" value="PPR"/>
    <property type="match status" value="1"/>
</dbReference>
<keyword evidence="4" id="KW-1185">Reference proteome</keyword>
<evidence type="ECO:0008006" key="5">
    <source>
        <dbReference type="Google" id="ProtNLM"/>
    </source>
</evidence>
<accession>A0ABR2FGS0</accession>
<dbReference type="InterPro" id="IPR002885">
    <property type="entry name" value="PPR_rpt"/>
</dbReference>
<dbReference type="Gene3D" id="1.25.40.10">
    <property type="entry name" value="Tetratricopeptide repeat domain"/>
    <property type="match status" value="1"/>
</dbReference>
<keyword evidence="1" id="KW-0677">Repeat</keyword>
<protein>
    <recommendedName>
        <fullName evidence="5">Pentatricopeptide repeat-containing protein</fullName>
    </recommendedName>
</protein>
<dbReference type="InterPro" id="IPR011990">
    <property type="entry name" value="TPR-like_helical_dom_sf"/>
</dbReference>
<evidence type="ECO:0000313" key="4">
    <source>
        <dbReference type="Proteomes" id="UP001472677"/>
    </source>
</evidence>
<dbReference type="NCBIfam" id="TIGR00756">
    <property type="entry name" value="PPR"/>
    <property type="match status" value="1"/>
</dbReference>
<comment type="caution">
    <text evidence="3">The sequence shown here is derived from an EMBL/GenBank/DDBJ whole genome shotgun (WGS) entry which is preliminary data.</text>
</comment>
<proteinExistence type="predicted"/>
<feature type="repeat" description="PPR" evidence="2">
    <location>
        <begin position="2"/>
        <end position="36"/>
    </location>
</feature>